<gene>
    <name evidence="2" type="ordered locus">Francci3_1786</name>
</gene>
<evidence type="ECO:0000256" key="1">
    <source>
        <dbReference type="SAM" id="MobiDB-lite"/>
    </source>
</evidence>
<keyword evidence="3" id="KW-1185">Reference proteome</keyword>
<sequence>MTVEGGRDNVGCRVDDDARTAALGALAEARERARSIETEIRTLAARAAAEGASYGDIGRALGITRQGARKRFPRLVDARQPATPRVVGEELEGTGSPAGRPSPEVSKPTASDSTTRVVEPAVRREGSAVARHSGGAEERLDLAPTEPAAPEIVSDQATTMVVISEEPPPSPFSDPQERAAAPSAAARPRTARSPRARTTPPLSEMDQALATAAGLTEDSEYILERTGSGYRVLVDGVLCGTLRPVYTGMVRNRPRGWLPQAPGHTSVFPPARHYPTRDEAVSHLLTDLRHQAAERRRARRRRAHR</sequence>
<feature type="region of interest" description="Disordered" evidence="1">
    <location>
        <begin position="72"/>
        <end position="148"/>
    </location>
</feature>
<dbReference type="AlphaFoldDB" id="Q2JC30"/>
<dbReference type="HOGENOM" id="CLU_862645_0_0_11"/>
<evidence type="ECO:0000313" key="3">
    <source>
        <dbReference type="Proteomes" id="UP000001937"/>
    </source>
</evidence>
<dbReference type="Proteomes" id="UP000001937">
    <property type="component" value="Chromosome"/>
</dbReference>
<reference evidence="2 3" key="1">
    <citation type="journal article" date="2007" name="Genome Res.">
        <title>Genome characteristics of facultatively symbiotic Frankia sp. strains reflect host range and host plant biogeography.</title>
        <authorList>
            <person name="Normand P."/>
            <person name="Lapierre P."/>
            <person name="Tisa L.S."/>
            <person name="Gogarten J.P."/>
            <person name="Alloisio N."/>
            <person name="Bagnarol E."/>
            <person name="Bassi C.A."/>
            <person name="Berry A.M."/>
            <person name="Bickhart D.M."/>
            <person name="Choisne N."/>
            <person name="Couloux A."/>
            <person name="Cournoyer B."/>
            <person name="Cruveiller S."/>
            <person name="Daubin V."/>
            <person name="Demange N."/>
            <person name="Francino M.P."/>
            <person name="Goltsman E."/>
            <person name="Huang Y."/>
            <person name="Kopp O.R."/>
            <person name="Labarre L."/>
            <person name="Lapidus A."/>
            <person name="Lavire C."/>
            <person name="Marechal J."/>
            <person name="Martinez M."/>
            <person name="Mastronunzio J.E."/>
            <person name="Mullin B.C."/>
            <person name="Niemann J."/>
            <person name="Pujic P."/>
            <person name="Rawnsley T."/>
            <person name="Rouy Z."/>
            <person name="Schenowitz C."/>
            <person name="Sellstedt A."/>
            <person name="Tavares F."/>
            <person name="Tomkins J.P."/>
            <person name="Vallenet D."/>
            <person name="Valverde C."/>
            <person name="Wall L.G."/>
            <person name="Wang Y."/>
            <person name="Medigue C."/>
            <person name="Benson D.R."/>
        </authorList>
    </citation>
    <scope>NUCLEOTIDE SEQUENCE [LARGE SCALE GENOMIC DNA]</scope>
    <source>
        <strain evidence="3">DSM 45818 / CECT 9043 / CcI3</strain>
    </source>
</reference>
<organism evidence="2 3">
    <name type="scientific">Frankia casuarinae (strain DSM 45818 / CECT 9043 / HFP020203 / CcI3)</name>
    <dbReference type="NCBI Taxonomy" id="106370"/>
    <lineage>
        <taxon>Bacteria</taxon>
        <taxon>Bacillati</taxon>
        <taxon>Actinomycetota</taxon>
        <taxon>Actinomycetes</taxon>
        <taxon>Frankiales</taxon>
        <taxon>Frankiaceae</taxon>
        <taxon>Frankia</taxon>
    </lineage>
</organism>
<dbReference type="EMBL" id="CP000249">
    <property type="protein sequence ID" value="ABD11162.1"/>
    <property type="molecule type" value="Genomic_DNA"/>
</dbReference>
<protein>
    <submittedName>
        <fullName evidence="2">Uncharacterized protein</fullName>
    </submittedName>
</protein>
<dbReference type="RefSeq" id="WP_011436222.1">
    <property type="nucleotide sequence ID" value="NC_007777.1"/>
</dbReference>
<accession>Q2JC30</accession>
<evidence type="ECO:0000313" key="2">
    <source>
        <dbReference type="EMBL" id="ABD11162.1"/>
    </source>
</evidence>
<feature type="region of interest" description="Disordered" evidence="1">
    <location>
        <begin position="164"/>
        <end position="204"/>
    </location>
</feature>
<proteinExistence type="predicted"/>
<name>Q2JC30_FRACC</name>
<feature type="compositionally biased region" description="Low complexity" evidence="1">
    <location>
        <begin position="178"/>
        <end position="188"/>
    </location>
</feature>
<dbReference type="KEGG" id="fra:Francci3_1786"/>